<dbReference type="Proteomes" id="UP000002217">
    <property type="component" value="Chromosome"/>
</dbReference>
<dbReference type="KEGG" id="dae:Dtox_0405"/>
<dbReference type="InterPro" id="IPR009839">
    <property type="entry name" value="SseB_N"/>
</dbReference>
<dbReference type="AlphaFoldDB" id="C8W4Z6"/>
<accession>C8W4Z6</accession>
<name>C8W4Z6_DESAS</name>
<gene>
    <name evidence="3" type="ordered locus">Dtox_0405</name>
</gene>
<proteinExistence type="predicted"/>
<sequence length="244" mass="27411">MEEWIQKHDSGLDLTTSMERLRDNPSVEGKLRFFAELKAARLLVPCHGENGSIAALNTPEKEVFLPAFCSADELQKWTFPLEKVSVLPLDALKHIVIDNPAQLAGVVINPFGKALLLRHPQLAEIDSGTEGMTLARTDHQGKLDIRATTDFPVGLPKALAQLLATRPEVYRAWILLAREEKETRYHKLFLIDFDGDRRLLFPLVAKAVQPYMKPGESFELMKADFGLLQRALAVSEPVYQKKKA</sequence>
<feature type="domain" description="SseB protein C-terminal" evidence="2">
    <location>
        <begin position="139"/>
        <end position="241"/>
    </location>
</feature>
<feature type="domain" description="SseB protein N-terminal" evidence="1">
    <location>
        <begin position="18"/>
        <end position="121"/>
    </location>
</feature>
<evidence type="ECO:0008006" key="5">
    <source>
        <dbReference type="Google" id="ProtNLM"/>
    </source>
</evidence>
<evidence type="ECO:0000313" key="4">
    <source>
        <dbReference type="Proteomes" id="UP000002217"/>
    </source>
</evidence>
<dbReference type="RefSeq" id="WP_015756069.1">
    <property type="nucleotide sequence ID" value="NC_013216.1"/>
</dbReference>
<evidence type="ECO:0000259" key="1">
    <source>
        <dbReference type="Pfam" id="PF07179"/>
    </source>
</evidence>
<organism evidence="3 4">
    <name type="scientific">Desulfofarcimen acetoxidans (strain ATCC 49208 / DSM 771 / KCTC 5769 / VKM B-1644 / 5575)</name>
    <name type="common">Desulfotomaculum acetoxidans</name>
    <dbReference type="NCBI Taxonomy" id="485916"/>
    <lineage>
        <taxon>Bacteria</taxon>
        <taxon>Bacillati</taxon>
        <taxon>Bacillota</taxon>
        <taxon>Clostridia</taxon>
        <taxon>Eubacteriales</taxon>
        <taxon>Peptococcaceae</taxon>
        <taxon>Desulfofarcimen</taxon>
    </lineage>
</organism>
<evidence type="ECO:0000259" key="2">
    <source>
        <dbReference type="Pfam" id="PF14581"/>
    </source>
</evidence>
<protein>
    <recommendedName>
        <fullName evidence="5">SseB protein N-terminal domain-containing protein</fullName>
    </recommendedName>
</protein>
<dbReference type="Pfam" id="PF07179">
    <property type="entry name" value="SseB"/>
    <property type="match status" value="1"/>
</dbReference>
<evidence type="ECO:0000313" key="3">
    <source>
        <dbReference type="EMBL" id="ACV61348.1"/>
    </source>
</evidence>
<dbReference type="eggNOG" id="ENOG50330NB">
    <property type="taxonomic scope" value="Bacteria"/>
</dbReference>
<keyword evidence="4" id="KW-1185">Reference proteome</keyword>
<dbReference type="HOGENOM" id="CLU_1136600_0_0_9"/>
<dbReference type="STRING" id="485916.Dtox_0405"/>
<dbReference type="OrthoDB" id="1639333at2"/>
<reference evidence="3 4" key="1">
    <citation type="journal article" date="2009" name="Stand. Genomic Sci.">
        <title>Complete genome sequence of Desulfotomaculum acetoxidans type strain (5575).</title>
        <authorList>
            <person name="Spring S."/>
            <person name="Lapidus A."/>
            <person name="Schroder M."/>
            <person name="Gleim D."/>
            <person name="Sims D."/>
            <person name="Meincke L."/>
            <person name="Glavina Del Rio T."/>
            <person name="Tice H."/>
            <person name="Copeland A."/>
            <person name="Cheng J.F."/>
            <person name="Lucas S."/>
            <person name="Chen F."/>
            <person name="Nolan M."/>
            <person name="Bruce D."/>
            <person name="Goodwin L."/>
            <person name="Pitluck S."/>
            <person name="Ivanova N."/>
            <person name="Mavromatis K."/>
            <person name="Mikhailova N."/>
            <person name="Pati A."/>
            <person name="Chen A."/>
            <person name="Palaniappan K."/>
            <person name="Land M."/>
            <person name="Hauser L."/>
            <person name="Chang Y.J."/>
            <person name="Jeffries C.D."/>
            <person name="Chain P."/>
            <person name="Saunders E."/>
            <person name="Brettin T."/>
            <person name="Detter J.C."/>
            <person name="Goker M."/>
            <person name="Bristow J."/>
            <person name="Eisen J.A."/>
            <person name="Markowitz V."/>
            <person name="Hugenholtz P."/>
            <person name="Kyrpides N.C."/>
            <person name="Klenk H.P."/>
            <person name="Han C."/>
        </authorList>
    </citation>
    <scope>NUCLEOTIDE SEQUENCE [LARGE SCALE GENOMIC DNA]</scope>
    <source>
        <strain evidence="4">ATCC 49208 / DSM 771 / VKM B-1644</strain>
    </source>
</reference>
<dbReference type="EMBL" id="CP001720">
    <property type="protein sequence ID" value="ACV61348.1"/>
    <property type="molecule type" value="Genomic_DNA"/>
</dbReference>
<dbReference type="InterPro" id="IPR027945">
    <property type="entry name" value="SseB_C"/>
</dbReference>
<dbReference type="Pfam" id="PF14581">
    <property type="entry name" value="SseB_C"/>
    <property type="match status" value="1"/>
</dbReference>